<reference evidence="1 2" key="1">
    <citation type="submission" date="2019-07" db="EMBL/GenBank/DDBJ databases">
        <title>Genomics analysis of Aphanomyces spp. identifies a new class of oomycete effector associated with host adaptation.</title>
        <authorList>
            <person name="Gaulin E."/>
        </authorList>
    </citation>
    <scope>NUCLEOTIDE SEQUENCE [LARGE SCALE GENOMIC DNA]</scope>
    <source>
        <strain evidence="1 2">ATCC 201684</strain>
    </source>
</reference>
<comment type="caution">
    <text evidence="1">The sequence shown here is derived from an EMBL/GenBank/DDBJ whole genome shotgun (WGS) entry which is preliminary data.</text>
</comment>
<evidence type="ECO:0000313" key="2">
    <source>
        <dbReference type="Proteomes" id="UP000481153"/>
    </source>
</evidence>
<dbReference type="EMBL" id="VJMJ01000228">
    <property type="protein sequence ID" value="KAF0726046.1"/>
    <property type="molecule type" value="Genomic_DNA"/>
</dbReference>
<keyword evidence="2" id="KW-1185">Reference proteome</keyword>
<protein>
    <submittedName>
        <fullName evidence="1">Uncharacterized protein</fullName>
    </submittedName>
</protein>
<dbReference type="SUPFAM" id="SSF48403">
    <property type="entry name" value="Ankyrin repeat"/>
    <property type="match status" value="1"/>
</dbReference>
<dbReference type="InterPro" id="IPR036770">
    <property type="entry name" value="Ankyrin_rpt-contain_sf"/>
</dbReference>
<organism evidence="1 2">
    <name type="scientific">Aphanomyces euteiches</name>
    <dbReference type="NCBI Taxonomy" id="100861"/>
    <lineage>
        <taxon>Eukaryota</taxon>
        <taxon>Sar</taxon>
        <taxon>Stramenopiles</taxon>
        <taxon>Oomycota</taxon>
        <taxon>Saprolegniomycetes</taxon>
        <taxon>Saprolegniales</taxon>
        <taxon>Verrucalvaceae</taxon>
        <taxon>Aphanomyces</taxon>
    </lineage>
</organism>
<dbReference type="Proteomes" id="UP000481153">
    <property type="component" value="Unassembled WGS sequence"/>
</dbReference>
<dbReference type="Gene3D" id="1.25.40.20">
    <property type="entry name" value="Ankyrin repeat-containing domain"/>
    <property type="match status" value="1"/>
</dbReference>
<evidence type="ECO:0000313" key="1">
    <source>
        <dbReference type="EMBL" id="KAF0726046.1"/>
    </source>
</evidence>
<dbReference type="VEuPathDB" id="FungiDB:AeMF1_012579"/>
<name>A0A6G0WES9_9STRA</name>
<dbReference type="AlphaFoldDB" id="A0A6G0WES9"/>
<sequence>MNSQEGIASNLLDVFHDAIRHGDVADVKSMVKTQPTLANIKSSNGENALMVAAVSSNAIEMLHVLFDHNASLDTFGDYGRGVLLFAAEHGATPEAWDCLIQEKEKMHAAMDRTEASTFLEEFIGVDLDEGGYCTLDDALQMSAFKLHWDLTKHLLAQYDKKLRRVRVLELLEEMISNLDECFVLDFLRLPAVQDALHDSGNQVEPCERCHACVKKAVEGGSIQVVEELERFDIFRSLIFAYCHLASAADRPLFMDAMMRYRQDETWKNTWTAFWVQRRKIGLPSHMGWRIAQYLYAFDADTIVQEYWRPEAVDWSTCDCCCELVGDGQFFFGGEDY</sequence>
<accession>A0A6G0WES9</accession>
<proteinExistence type="predicted"/>
<gene>
    <name evidence="1" type="ORF">Ae201684_015631</name>
</gene>